<feature type="compositionally biased region" description="Polar residues" evidence="7">
    <location>
        <begin position="390"/>
        <end position="411"/>
    </location>
</feature>
<dbReference type="InterPro" id="IPR011598">
    <property type="entry name" value="bHLH_dom"/>
</dbReference>
<feature type="compositionally biased region" description="Basic and acidic residues" evidence="7">
    <location>
        <begin position="81"/>
        <end position="93"/>
    </location>
</feature>
<feature type="region of interest" description="Disordered" evidence="7">
    <location>
        <begin position="24"/>
        <end position="314"/>
    </location>
</feature>
<feature type="compositionally biased region" description="Basic and acidic residues" evidence="7">
    <location>
        <begin position="607"/>
        <end position="622"/>
    </location>
</feature>
<feature type="compositionally biased region" description="Polar residues" evidence="7">
    <location>
        <begin position="712"/>
        <end position="721"/>
    </location>
</feature>
<feature type="compositionally biased region" description="Low complexity" evidence="7">
    <location>
        <begin position="369"/>
        <end position="385"/>
    </location>
</feature>
<keyword evidence="10" id="KW-1185">Reference proteome</keyword>
<dbReference type="PANTHER" id="PTHR11793:SF11">
    <property type="entry name" value="TRANSCRIPTION FACTOR 12"/>
    <property type="match status" value="1"/>
</dbReference>
<dbReference type="PANTHER" id="PTHR11793">
    <property type="entry name" value="BASIC HELIX-LOOP-HELIX TRANSCRIPTION FACTOR"/>
    <property type="match status" value="1"/>
</dbReference>
<feature type="compositionally biased region" description="Polar residues" evidence="7">
    <location>
        <begin position="251"/>
        <end position="265"/>
    </location>
</feature>
<accession>A0A3B4CWG8</accession>
<dbReference type="PROSITE" id="PS50888">
    <property type="entry name" value="BHLH"/>
    <property type="match status" value="1"/>
</dbReference>
<evidence type="ECO:0000313" key="10">
    <source>
        <dbReference type="Proteomes" id="UP001501920"/>
    </source>
</evidence>
<feature type="domain" description="BHLH" evidence="8">
    <location>
        <begin position="616"/>
        <end position="669"/>
    </location>
</feature>
<dbReference type="GeneTree" id="ENSGT00940000155047"/>
<dbReference type="Proteomes" id="UP001501920">
    <property type="component" value="Chromosome 25"/>
</dbReference>
<dbReference type="GO" id="GO:0005634">
    <property type="term" value="C:nucleus"/>
    <property type="evidence" value="ECO:0007669"/>
    <property type="project" value="UniProtKB-SubCell"/>
</dbReference>
<gene>
    <name evidence="9" type="primary">TCF12</name>
</gene>
<evidence type="ECO:0000256" key="7">
    <source>
        <dbReference type="SAM" id="MobiDB-lite"/>
    </source>
</evidence>
<dbReference type="Ensembl" id="ENSPNAT00000022914.2">
    <property type="protein sequence ID" value="ENSPNAP00000014879.2"/>
    <property type="gene ID" value="ENSPNAG00000020969.2"/>
</dbReference>
<dbReference type="AlphaFoldDB" id="A0A3B4CWG8"/>
<feature type="compositionally biased region" description="Polar residues" evidence="7">
    <location>
        <begin position="293"/>
        <end position="314"/>
    </location>
</feature>
<proteinExistence type="predicted"/>
<feature type="region of interest" description="Disordered" evidence="7">
    <location>
        <begin position="689"/>
        <end position="721"/>
    </location>
</feature>
<dbReference type="Pfam" id="PF00010">
    <property type="entry name" value="HLH"/>
    <property type="match status" value="1"/>
</dbReference>
<feature type="region of interest" description="Disordered" evidence="7">
    <location>
        <begin position="347"/>
        <end position="411"/>
    </location>
</feature>
<dbReference type="SMART" id="SM00353">
    <property type="entry name" value="HLH"/>
    <property type="match status" value="1"/>
</dbReference>
<dbReference type="GO" id="GO:0000785">
    <property type="term" value="C:chromatin"/>
    <property type="evidence" value="ECO:0007669"/>
    <property type="project" value="TreeGrafter"/>
</dbReference>
<dbReference type="GO" id="GO:0000981">
    <property type="term" value="F:DNA-binding transcription factor activity, RNA polymerase II-specific"/>
    <property type="evidence" value="ECO:0007669"/>
    <property type="project" value="TreeGrafter"/>
</dbReference>
<dbReference type="GO" id="GO:0005667">
    <property type="term" value="C:transcription regulator complex"/>
    <property type="evidence" value="ECO:0007669"/>
    <property type="project" value="TreeGrafter"/>
</dbReference>
<keyword evidence="2" id="KW-0217">Developmental protein</keyword>
<dbReference type="CDD" id="cd18945">
    <property type="entry name" value="bHLH_E-protein_TCF4_E2-2"/>
    <property type="match status" value="1"/>
</dbReference>
<keyword evidence="3" id="KW-0805">Transcription regulation</keyword>
<dbReference type="GO" id="GO:0046983">
    <property type="term" value="F:protein dimerization activity"/>
    <property type="evidence" value="ECO:0007669"/>
    <property type="project" value="InterPro"/>
</dbReference>
<dbReference type="InterPro" id="IPR036638">
    <property type="entry name" value="HLH_DNA-bd_sf"/>
</dbReference>
<dbReference type="GeneID" id="108435651"/>
<feature type="compositionally biased region" description="Low complexity" evidence="7">
    <location>
        <begin position="206"/>
        <end position="217"/>
    </location>
</feature>
<evidence type="ECO:0000256" key="4">
    <source>
        <dbReference type="ARBA" id="ARBA00023125"/>
    </source>
</evidence>
<evidence type="ECO:0000256" key="1">
    <source>
        <dbReference type="ARBA" id="ARBA00004123"/>
    </source>
</evidence>
<evidence type="ECO:0000259" key="8">
    <source>
        <dbReference type="PROSITE" id="PS50888"/>
    </source>
</evidence>
<dbReference type="GO" id="GO:0031175">
    <property type="term" value="P:neuron projection development"/>
    <property type="evidence" value="ECO:0007669"/>
    <property type="project" value="Ensembl"/>
</dbReference>
<dbReference type="InterPro" id="IPR051098">
    <property type="entry name" value="NeuroDiff_E-box_TFs"/>
</dbReference>
<sequence>MNPQQRIAALGTDKELSDLLDFSAMFSPPVNSGKNRPTTLGSSQFSASGIDERTAEASWAPGGQSSPSYDESSRGFADSPHYGDHLSDSRLVSHEGLSPTPFMSSSIMGKSERPPFSAYGREPGVSGCQSTLRSDMGLASPGPVTTAGKSPAPFYSFAGSNPRRRSLQDSSPLDPHQTKKVRKVPPGLPSSVYAPSPNSDDFNRDSPSYPSSKPPSSMFASTFFDGTHNSSDPWNTSNGISQPGYGGMLGGSSSHMPQSGNYSSLHSHDRLNYPPHSVSPTDINPSLPPMSSFHRSTASSSPFVTASHTPPVNTTEGVMAAANRGNTTGSSQTGDALGKALASIYSPDHTSSSFPSNPSTPVGSPSPLTAQAGAASTGTVVTASGPSGRAGTTQWPRAAGQTPSSPNYENSLHSLKNRVHQQLHEHLQDAMSFLKDVCESRMEDRLDRLDDAIHVLRNHAVGSTTSLPSDIHSLLGQVHNGPIAAIGSSFPTSGLVASRTASMGPAHREEAVSLNSNHTGLQSSAGPASSTELNHQADTFRGLASGLANQVAPSLDLKIEDQDKDDMHDSHSSENLKSDDESDKRDIKTPRGGTRTSSINEDEDLNPEQKAERERERRMANNARERLRVRDINEAFKELGRMCQLHLKSEKPQTKLLILHQAVAVILSLEQQVRERNLNPKAACLKRREEEKVSGVSGEPQQTHPSVHPGLTDTSNPMGHL</sequence>
<keyword evidence="6" id="KW-0539">Nucleus</keyword>
<keyword evidence="5" id="KW-0804">Transcription</keyword>
<dbReference type="RefSeq" id="XP_037390348.1">
    <property type="nucleotide sequence ID" value="XM_037534451.1"/>
</dbReference>
<organism evidence="9 10">
    <name type="scientific">Pygocentrus nattereri</name>
    <name type="common">Red-bellied piranha</name>
    <dbReference type="NCBI Taxonomy" id="42514"/>
    <lineage>
        <taxon>Eukaryota</taxon>
        <taxon>Metazoa</taxon>
        <taxon>Chordata</taxon>
        <taxon>Craniata</taxon>
        <taxon>Vertebrata</taxon>
        <taxon>Euteleostomi</taxon>
        <taxon>Actinopterygii</taxon>
        <taxon>Neopterygii</taxon>
        <taxon>Teleostei</taxon>
        <taxon>Ostariophysi</taxon>
        <taxon>Characiformes</taxon>
        <taxon>Characoidei</taxon>
        <taxon>Pygocentrus</taxon>
    </lineage>
</organism>
<evidence type="ECO:0000256" key="3">
    <source>
        <dbReference type="ARBA" id="ARBA00023015"/>
    </source>
</evidence>
<reference evidence="9" key="2">
    <citation type="submission" date="2025-08" db="UniProtKB">
        <authorList>
            <consortium name="Ensembl"/>
        </authorList>
    </citation>
    <scope>IDENTIFICATION</scope>
</reference>
<evidence type="ECO:0000256" key="5">
    <source>
        <dbReference type="ARBA" id="ARBA00023163"/>
    </source>
</evidence>
<evidence type="ECO:0000256" key="6">
    <source>
        <dbReference type="ARBA" id="ARBA00023242"/>
    </source>
</evidence>
<comment type="subcellular location">
    <subcellularLocation>
        <location evidence="1">Nucleus</location>
    </subcellularLocation>
</comment>
<dbReference type="CTD" id="6938"/>
<reference evidence="9 10" key="1">
    <citation type="submission" date="2020-10" db="EMBL/GenBank/DDBJ databases">
        <title>Pygocentrus nattereri (red-bellied piranha) genome, fPygNat1, primary haplotype.</title>
        <authorList>
            <person name="Myers G."/>
            <person name="Meyer A."/>
            <person name="Karagic N."/>
            <person name="Pippel M."/>
            <person name="Winkler S."/>
            <person name="Tracey A."/>
            <person name="Wood J."/>
            <person name="Formenti G."/>
            <person name="Howe K."/>
            <person name="Fedrigo O."/>
            <person name="Jarvis E.D."/>
        </authorList>
    </citation>
    <scope>NUCLEOTIDE SEQUENCE [LARGE SCALE GENOMIC DNA]</scope>
</reference>
<name>A0A3B4CWG8_PYGNA</name>
<evidence type="ECO:0000313" key="9">
    <source>
        <dbReference type="Ensembl" id="ENSPNAP00000014879.2"/>
    </source>
</evidence>
<feature type="compositionally biased region" description="Low complexity" evidence="7">
    <location>
        <begin position="350"/>
        <end position="361"/>
    </location>
</feature>
<dbReference type="FunFam" id="4.10.280.10:FF:000001">
    <property type="entry name" value="Putative transcription factor 12"/>
    <property type="match status" value="1"/>
</dbReference>
<dbReference type="SUPFAM" id="SSF47459">
    <property type="entry name" value="HLH, helix-loop-helix DNA-binding domain"/>
    <property type="match status" value="1"/>
</dbReference>
<protein>
    <recommendedName>
        <fullName evidence="8">BHLH domain-containing protein</fullName>
    </recommendedName>
</protein>
<feature type="compositionally biased region" description="Basic and acidic residues" evidence="7">
    <location>
        <begin position="563"/>
        <end position="589"/>
    </location>
</feature>
<reference evidence="9" key="3">
    <citation type="submission" date="2025-09" db="UniProtKB">
        <authorList>
            <consortium name="Ensembl"/>
        </authorList>
    </citation>
    <scope>IDENTIFICATION</scope>
</reference>
<feature type="compositionally biased region" description="Polar residues" evidence="7">
    <location>
        <begin position="227"/>
        <end position="241"/>
    </location>
</feature>
<feature type="compositionally biased region" description="Polar residues" evidence="7">
    <location>
        <begin position="29"/>
        <end position="47"/>
    </location>
</feature>
<keyword evidence="4" id="KW-0238">DNA-binding</keyword>
<dbReference type="RefSeq" id="XP_017567126.1">
    <property type="nucleotide sequence ID" value="XM_017711637.2"/>
</dbReference>
<dbReference type="GO" id="GO:0000978">
    <property type="term" value="F:RNA polymerase II cis-regulatory region sequence-specific DNA binding"/>
    <property type="evidence" value="ECO:0007669"/>
    <property type="project" value="TreeGrafter"/>
</dbReference>
<dbReference type="Gene3D" id="4.10.280.10">
    <property type="entry name" value="Helix-loop-helix DNA-binding domain"/>
    <property type="match status" value="1"/>
</dbReference>
<evidence type="ECO:0000256" key="2">
    <source>
        <dbReference type="ARBA" id="ARBA00022473"/>
    </source>
</evidence>
<feature type="region of interest" description="Disordered" evidence="7">
    <location>
        <begin position="563"/>
        <end position="622"/>
    </location>
</feature>